<name>A0ABW0ANG5_9ACTN</name>
<feature type="compositionally biased region" description="Low complexity" evidence="1">
    <location>
        <begin position="452"/>
        <end position="464"/>
    </location>
</feature>
<evidence type="ECO:0000313" key="3">
    <source>
        <dbReference type="Proteomes" id="UP001596160"/>
    </source>
</evidence>
<feature type="region of interest" description="Disordered" evidence="1">
    <location>
        <begin position="77"/>
        <end position="104"/>
    </location>
</feature>
<proteinExistence type="predicted"/>
<accession>A0ABW0ANG5</accession>
<feature type="compositionally biased region" description="Basic and acidic residues" evidence="1">
    <location>
        <begin position="94"/>
        <end position="104"/>
    </location>
</feature>
<feature type="region of interest" description="Disordered" evidence="1">
    <location>
        <begin position="446"/>
        <end position="501"/>
    </location>
</feature>
<dbReference type="RefSeq" id="WP_344482577.1">
    <property type="nucleotide sequence ID" value="NZ_BAAASB010000018.1"/>
</dbReference>
<dbReference type="EMBL" id="JBHSKP010000021">
    <property type="protein sequence ID" value="MFC5155277.1"/>
    <property type="molecule type" value="Genomic_DNA"/>
</dbReference>
<dbReference type="Gene3D" id="1.25.40.10">
    <property type="entry name" value="Tetratricopeptide repeat domain"/>
    <property type="match status" value="1"/>
</dbReference>
<dbReference type="SUPFAM" id="SSF48452">
    <property type="entry name" value="TPR-like"/>
    <property type="match status" value="1"/>
</dbReference>
<organism evidence="2 3">
    <name type="scientific">Streptomyces amakusaensis</name>
    <dbReference type="NCBI Taxonomy" id="67271"/>
    <lineage>
        <taxon>Bacteria</taxon>
        <taxon>Bacillati</taxon>
        <taxon>Actinomycetota</taxon>
        <taxon>Actinomycetes</taxon>
        <taxon>Kitasatosporales</taxon>
        <taxon>Streptomycetaceae</taxon>
        <taxon>Streptomyces</taxon>
    </lineage>
</organism>
<evidence type="ECO:0000313" key="2">
    <source>
        <dbReference type="EMBL" id="MFC5155277.1"/>
    </source>
</evidence>
<dbReference type="Proteomes" id="UP001596160">
    <property type="component" value="Unassembled WGS sequence"/>
</dbReference>
<gene>
    <name evidence="2" type="ORF">ACFPRH_26430</name>
</gene>
<dbReference type="InterPro" id="IPR011990">
    <property type="entry name" value="TPR-like_helical_dom_sf"/>
</dbReference>
<keyword evidence="3" id="KW-1185">Reference proteome</keyword>
<comment type="caution">
    <text evidence="2">The sequence shown here is derived from an EMBL/GenBank/DDBJ whole genome shotgun (WGS) entry which is preliminary data.</text>
</comment>
<sequence>MARNAPNRRLKEMLLEANWTAGELAHAINSEGRAQSLDLRYDRTSVAHWLRGSRPRPPVPQLAAAVLTRRLRRPVLPEDTALAEDGVETGDGARATETDRGDDPLTRLISLPRADVLPTTRSALTRAIYTPPSVQPLLWPTAHTRPPVPPFGTVRPGDPVVRGMEEMAALFARQLDHHGGGHARSALAAYLTDDAVGLLARPVNEERRRDLLTRIAELSHLLAKMTTDTGRHALAQSYLLAALGLAHQARDRRTYAITLRALSLQALERGHPHVAADLADAALRTAPRDISGATHAFLLTQRALTHAHGRRQNEALTDLMDAERHHVQGTESRGPFATYPTAGFHYRRGEILLALNELSQALRAFDGSMRHRRSHGHRQTALTQARRAETLLRLGHLDAACNAWNNFLQHYPLLRSARADSALASLQAGLRPHVRHPHTAHVLATAQALSDTSARPAPSSTRASAHGEARRPARGPDRLAEDGRLVVATESVTGTATGTAI</sequence>
<feature type="compositionally biased region" description="Polar residues" evidence="1">
    <location>
        <begin position="490"/>
        <end position="501"/>
    </location>
</feature>
<reference evidence="3" key="1">
    <citation type="journal article" date="2019" name="Int. J. Syst. Evol. Microbiol.">
        <title>The Global Catalogue of Microorganisms (GCM) 10K type strain sequencing project: providing services to taxonomists for standard genome sequencing and annotation.</title>
        <authorList>
            <consortium name="The Broad Institute Genomics Platform"/>
            <consortium name="The Broad Institute Genome Sequencing Center for Infectious Disease"/>
            <person name="Wu L."/>
            <person name="Ma J."/>
        </authorList>
    </citation>
    <scope>NUCLEOTIDE SEQUENCE [LARGE SCALE GENOMIC DNA]</scope>
    <source>
        <strain evidence="3">PCU 266</strain>
    </source>
</reference>
<protein>
    <submittedName>
        <fullName evidence="2">Tol-pal system YbgF family protein</fullName>
    </submittedName>
</protein>
<feature type="compositionally biased region" description="Basic and acidic residues" evidence="1">
    <location>
        <begin position="465"/>
        <end position="484"/>
    </location>
</feature>
<evidence type="ECO:0000256" key="1">
    <source>
        <dbReference type="SAM" id="MobiDB-lite"/>
    </source>
</evidence>